<evidence type="ECO:0000259" key="11">
    <source>
        <dbReference type="Pfam" id="PF07992"/>
    </source>
</evidence>
<dbReference type="InterPro" id="IPR036188">
    <property type="entry name" value="FAD/NAD-bd_sf"/>
</dbReference>
<dbReference type="GO" id="GO:0016491">
    <property type="term" value="F:oxidoreductase activity"/>
    <property type="evidence" value="ECO:0007669"/>
    <property type="project" value="UniProtKB-KW"/>
</dbReference>
<dbReference type="Proteomes" id="UP000886817">
    <property type="component" value="Unassembled WGS sequence"/>
</dbReference>
<keyword evidence="9" id="KW-0411">Iron-sulfur</keyword>
<dbReference type="Gene3D" id="3.20.20.70">
    <property type="entry name" value="Aldolase class I"/>
    <property type="match status" value="1"/>
</dbReference>
<dbReference type="InterPro" id="IPR023753">
    <property type="entry name" value="FAD/NAD-binding_dom"/>
</dbReference>
<comment type="cofactor">
    <cofactor evidence="1">
        <name>FMN</name>
        <dbReference type="ChEBI" id="CHEBI:58210"/>
    </cofactor>
</comment>
<keyword evidence="5" id="KW-0288">FMN</keyword>
<evidence type="ECO:0000256" key="9">
    <source>
        <dbReference type="ARBA" id="ARBA00023014"/>
    </source>
</evidence>
<dbReference type="GO" id="GO:0051536">
    <property type="term" value="F:iron-sulfur cluster binding"/>
    <property type="evidence" value="ECO:0007669"/>
    <property type="project" value="UniProtKB-KW"/>
</dbReference>
<feature type="domain" description="NADH:flavin oxidoreductase/NADH oxidase N-terminal" evidence="10">
    <location>
        <begin position="16"/>
        <end position="233"/>
    </location>
</feature>
<dbReference type="PANTHER" id="PTHR42917">
    <property type="entry name" value="2,4-DIENOYL-COA REDUCTASE"/>
    <property type="match status" value="1"/>
</dbReference>
<dbReference type="GO" id="GO:0010181">
    <property type="term" value="F:FMN binding"/>
    <property type="evidence" value="ECO:0007669"/>
    <property type="project" value="InterPro"/>
</dbReference>
<dbReference type="Gene3D" id="3.40.50.720">
    <property type="entry name" value="NAD(P)-binding Rossmann-like Domain"/>
    <property type="match status" value="1"/>
</dbReference>
<dbReference type="Pfam" id="PF13450">
    <property type="entry name" value="NAD_binding_8"/>
    <property type="match status" value="1"/>
</dbReference>
<sequence>VSASAVPNYWDPSVTCREMTTEEVEFCIRKFGEGAAIARRAGFDGVEIHAVHEGYLLDQFTIAMFNHRTDKFGGDLNGRLTLPCEIVKTIKEYTSPDFPVCLRYSIKSCIKDWNQGGLEDEDYVEKGRDLEEGLEAARILADAGYDLFDADEGTYDAWYFAHPPVYQKHGLYLKYTEQLKKVIDKPVIVAGKLDLPDLAESALENQQADMVVLGRALLADPFWPKKVMEGKEKEIVPCIGCHAGCMGRGFEGKHLSCAVNPACGRERYYELKKIEGKKSAMVVGGGVSGMEAARVLRLRGYDVSLYEASDQLGGNIIPGAVSDFKFDDRRLLDYYRNQMEILGIQVHMNTKVTADMVKEAKADVTIIAAGSTIKALPVPDPCGKVISAIDVLMGRKEFGQKVVMSGGGLVGCETALWLAQMGKDVTVVEMLDDVLTSGKPVPHMNKIMLLDLMTQAGVKKITKSSVLSVNEEGAVLIDRNFRQTTIPADTVVAAIGFTANNQLFKELYGEVENLYNVGDSEVAANIMDAIWTANEVALNA</sequence>
<evidence type="ECO:0000256" key="4">
    <source>
        <dbReference type="ARBA" id="ARBA00022630"/>
    </source>
</evidence>
<comment type="similarity">
    <text evidence="3">In the N-terminal section; belongs to the NADH:flavin oxidoreductase/NADH oxidase family.</text>
</comment>
<dbReference type="InterPro" id="IPR001155">
    <property type="entry name" value="OxRdtase_FMN_N"/>
</dbReference>
<comment type="caution">
    <text evidence="12">The sequence shown here is derived from an EMBL/GenBank/DDBJ whole genome shotgun (WGS) entry which is preliminary data.</text>
</comment>
<name>A0A9D1WHR7_9FIRM</name>
<keyword evidence="8" id="KW-0408">Iron</keyword>
<feature type="domain" description="FAD/NAD(P)-binding" evidence="11">
    <location>
        <begin position="359"/>
        <end position="536"/>
    </location>
</feature>
<keyword evidence="7" id="KW-0560">Oxidoreductase</keyword>
<comment type="cofactor">
    <cofactor evidence="2">
        <name>[4Fe-4S] cluster</name>
        <dbReference type="ChEBI" id="CHEBI:49883"/>
    </cofactor>
</comment>
<evidence type="ECO:0000256" key="1">
    <source>
        <dbReference type="ARBA" id="ARBA00001917"/>
    </source>
</evidence>
<evidence type="ECO:0000256" key="7">
    <source>
        <dbReference type="ARBA" id="ARBA00023002"/>
    </source>
</evidence>
<dbReference type="Gene3D" id="3.50.50.60">
    <property type="entry name" value="FAD/NAD(P)-binding domain"/>
    <property type="match status" value="1"/>
</dbReference>
<dbReference type="PRINTS" id="PR00368">
    <property type="entry name" value="FADPNR"/>
</dbReference>
<evidence type="ECO:0000256" key="8">
    <source>
        <dbReference type="ARBA" id="ARBA00023004"/>
    </source>
</evidence>
<evidence type="ECO:0000256" key="3">
    <source>
        <dbReference type="ARBA" id="ARBA00011048"/>
    </source>
</evidence>
<feature type="non-terminal residue" evidence="12">
    <location>
        <position position="1"/>
    </location>
</feature>
<keyword evidence="6" id="KW-0479">Metal-binding</keyword>
<dbReference type="SUPFAM" id="SSF51395">
    <property type="entry name" value="FMN-linked oxidoreductases"/>
    <property type="match status" value="1"/>
</dbReference>
<dbReference type="PANTHER" id="PTHR42917:SF2">
    <property type="entry name" value="2,4-DIENOYL-COA REDUCTASE [(2E)-ENOYL-COA-PRODUCING]"/>
    <property type="match status" value="1"/>
</dbReference>
<proteinExistence type="inferred from homology"/>
<organism evidence="12 13">
    <name type="scientific">Candidatus Blautia gallistercoris</name>
    <dbReference type="NCBI Taxonomy" id="2838490"/>
    <lineage>
        <taxon>Bacteria</taxon>
        <taxon>Bacillati</taxon>
        <taxon>Bacillota</taxon>
        <taxon>Clostridia</taxon>
        <taxon>Lachnospirales</taxon>
        <taxon>Lachnospiraceae</taxon>
        <taxon>Blautia</taxon>
    </lineage>
</organism>
<evidence type="ECO:0000256" key="5">
    <source>
        <dbReference type="ARBA" id="ARBA00022643"/>
    </source>
</evidence>
<evidence type="ECO:0000256" key="6">
    <source>
        <dbReference type="ARBA" id="ARBA00022723"/>
    </source>
</evidence>
<dbReference type="GO" id="GO:0046872">
    <property type="term" value="F:metal ion binding"/>
    <property type="evidence" value="ECO:0007669"/>
    <property type="project" value="UniProtKB-KW"/>
</dbReference>
<accession>A0A9D1WHR7</accession>
<reference evidence="12" key="2">
    <citation type="submission" date="2021-04" db="EMBL/GenBank/DDBJ databases">
        <authorList>
            <person name="Gilroy R."/>
        </authorList>
    </citation>
    <scope>NUCLEOTIDE SEQUENCE</scope>
    <source>
        <strain evidence="12">ChiSjej1B19-8411</strain>
    </source>
</reference>
<dbReference type="Pfam" id="PF07992">
    <property type="entry name" value="Pyr_redox_2"/>
    <property type="match status" value="1"/>
</dbReference>
<protein>
    <submittedName>
        <fullName evidence="12">FAD-dependent oxidoreductase</fullName>
    </submittedName>
</protein>
<reference evidence="12" key="1">
    <citation type="journal article" date="2021" name="PeerJ">
        <title>Extensive microbial diversity within the chicken gut microbiome revealed by metagenomics and culture.</title>
        <authorList>
            <person name="Gilroy R."/>
            <person name="Ravi A."/>
            <person name="Getino M."/>
            <person name="Pursley I."/>
            <person name="Horton D.L."/>
            <person name="Alikhan N.F."/>
            <person name="Baker D."/>
            <person name="Gharbi K."/>
            <person name="Hall N."/>
            <person name="Watson M."/>
            <person name="Adriaenssens E.M."/>
            <person name="Foster-Nyarko E."/>
            <person name="Jarju S."/>
            <person name="Secka A."/>
            <person name="Antonio M."/>
            <person name="Oren A."/>
            <person name="Chaudhuri R.R."/>
            <person name="La Ragione R."/>
            <person name="Hildebrand F."/>
            <person name="Pallen M.J."/>
        </authorList>
    </citation>
    <scope>NUCLEOTIDE SEQUENCE</scope>
    <source>
        <strain evidence="12">ChiSjej1B19-8411</strain>
    </source>
</reference>
<evidence type="ECO:0000313" key="13">
    <source>
        <dbReference type="Proteomes" id="UP000886817"/>
    </source>
</evidence>
<dbReference type="AlphaFoldDB" id="A0A9D1WHR7"/>
<dbReference type="SUPFAM" id="SSF51905">
    <property type="entry name" value="FAD/NAD(P)-binding domain"/>
    <property type="match status" value="1"/>
</dbReference>
<evidence type="ECO:0000259" key="10">
    <source>
        <dbReference type="Pfam" id="PF00724"/>
    </source>
</evidence>
<evidence type="ECO:0000313" key="12">
    <source>
        <dbReference type="EMBL" id="HIX59143.1"/>
    </source>
</evidence>
<dbReference type="EMBL" id="DXEX01000123">
    <property type="protein sequence ID" value="HIX59143.1"/>
    <property type="molecule type" value="Genomic_DNA"/>
</dbReference>
<keyword evidence="4" id="KW-0285">Flavoprotein</keyword>
<gene>
    <name evidence="12" type="ORF">IAA45_05440</name>
</gene>
<dbReference type="InterPro" id="IPR013785">
    <property type="entry name" value="Aldolase_TIM"/>
</dbReference>
<evidence type="ECO:0000256" key="2">
    <source>
        <dbReference type="ARBA" id="ARBA00001966"/>
    </source>
</evidence>
<dbReference type="Pfam" id="PF00724">
    <property type="entry name" value="Oxidored_FMN"/>
    <property type="match status" value="1"/>
</dbReference>
<dbReference type="InterPro" id="IPR051793">
    <property type="entry name" value="NADH:flavin_oxidoreductase"/>
</dbReference>